<feature type="domain" description="Methyltransferase type 11" evidence="1">
    <location>
        <begin position="69"/>
        <end position="163"/>
    </location>
</feature>
<dbReference type="GO" id="GO:0032259">
    <property type="term" value="P:methylation"/>
    <property type="evidence" value="ECO:0007669"/>
    <property type="project" value="UniProtKB-KW"/>
</dbReference>
<dbReference type="GO" id="GO:0008757">
    <property type="term" value="F:S-adenosylmethionine-dependent methyltransferase activity"/>
    <property type="evidence" value="ECO:0007669"/>
    <property type="project" value="InterPro"/>
</dbReference>
<accession>A0A2S6IDL3</accession>
<sequence>MDARRLAWRACYELLAARVRQPEWTFMNYGYAPPEPSPLRLEPRDEPDRLCIQLYEHVVAGDVSGCDVLEVGSGRGGGASYLSRYRGPRSVVGLDFSARAVALCARHRAGPGLSFVHGDALALPFPDGSFDAVVNVESSHCYSSVPAFLSEVRRVLRPGGSLYWADLRPAGRVAALRRELAESGLALRRELDVSEEVLRAMRADNARKLGLIDAWIPRPFRSAIRPFAGVEGTQNFVGLQTGTTRYLSAWLVREPAAG</sequence>
<protein>
    <submittedName>
        <fullName evidence="2">Methyltransferase family protein</fullName>
    </submittedName>
</protein>
<dbReference type="RefSeq" id="WP_104434899.1">
    <property type="nucleotide sequence ID" value="NZ_PTJD01000015.1"/>
</dbReference>
<dbReference type="Pfam" id="PF08241">
    <property type="entry name" value="Methyltransf_11"/>
    <property type="match status" value="1"/>
</dbReference>
<gene>
    <name evidence="2" type="ORF">CLV92_11551</name>
</gene>
<dbReference type="Gene3D" id="3.40.50.150">
    <property type="entry name" value="Vaccinia Virus protein VP39"/>
    <property type="match status" value="1"/>
</dbReference>
<organism evidence="2 3">
    <name type="scientific">Kineococcus xinjiangensis</name>
    <dbReference type="NCBI Taxonomy" id="512762"/>
    <lineage>
        <taxon>Bacteria</taxon>
        <taxon>Bacillati</taxon>
        <taxon>Actinomycetota</taxon>
        <taxon>Actinomycetes</taxon>
        <taxon>Kineosporiales</taxon>
        <taxon>Kineosporiaceae</taxon>
        <taxon>Kineococcus</taxon>
    </lineage>
</organism>
<dbReference type="InterPro" id="IPR013216">
    <property type="entry name" value="Methyltransf_11"/>
</dbReference>
<dbReference type="PANTHER" id="PTHR43591">
    <property type="entry name" value="METHYLTRANSFERASE"/>
    <property type="match status" value="1"/>
</dbReference>
<reference evidence="2 3" key="1">
    <citation type="submission" date="2018-02" db="EMBL/GenBank/DDBJ databases">
        <title>Genomic Encyclopedia of Archaeal and Bacterial Type Strains, Phase II (KMG-II): from individual species to whole genera.</title>
        <authorList>
            <person name="Goeker M."/>
        </authorList>
    </citation>
    <scope>NUCLEOTIDE SEQUENCE [LARGE SCALE GENOMIC DNA]</scope>
    <source>
        <strain evidence="2 3">DSM 22857</strain>
    </source>
</reference>
<keyword evidence="3" id="KW-1185">Reference proteome</keyword>
<evidence type="ECO:0000313" key="2">
    <source>
        <dbReference type="EMBL" id="PPK92305.1"/>
    </source>
</evidence>
<dbReference type="InterPro" id="IPR029063">
    <property type="entry name" value="SAM-dependent_MTases_sf"/>
</dbReference>
<comment type="caution">
    <text evidence="2">The sequence shown here is derived from an EMBL/GenBank/DDBJ whole genome shotgun (WGS) entry which is preliminary data.</text>
</comment>
<proteinExistence type="predicted"/>
<dbReference type="CDD" id="cd02440">
    <property type="entry name" value="AdoMet_MTases"/>
    <property type="match status" value="1"/>
</dbReference>
<name>A0A2S6IDL3_9ACTN</name>
<evidence type="ECO:0000313" key="3">
    <source>
        <dbReference type="Proteomes" id="UP000239485"/>
    </source>
</evidence>
<keyword evidence="2" id="KW-0489">Methyltransferase</keyword>
<dbReference type="Proteomes" id="UP000239485">
    <property type="component" value="Unassembled WGS sequence"/>
</dbReference>
<keyword evidence="2" id="KW-0808">Transferase</keyword>
<dbReference type="SUPFAM" id="SSF53335">
    <property type="entry name" value="S-adenosyl-L-methionine-dependent methyltransferases"/>
    <property type="match status" value="1"/>
</dbReference>
<dbReference type="OrthoDB" id="9805171at2"/>
<dbReference type="PANTHER" id="PTHR43591:SF24">
    <property type="entry name" value="2-METHOXY-6-POLYPRENYL-1,4-BENZOQUINOL METHYLASE, MITOCHONDRIAL"/>
    <property type="match status" value="1"/>
</dbReference>
<dbReference type="AlphaFoldDB" id="A0A2S6IDL3"/>
<dbReference type="EMBL" id="PTJD01000015">
    <property type="protein sequence ID" value="PPK92305.1"/>
    <property type="molecule type" value="Genomic_DNA"/>
</dbReference>
<evidence type="ECO:0000259" key="1">
    <source>
        <dbReference type="Pfam" id="PF08241"/>
    </source>
</evidence>